<keyword evidence="5 10" id="KW-0227">DNA damage</keyword>
<evidence type="ECO:0000313" key="13">
    <source>
        <dbReference type="Proteomes" id="UP000245657"/>
    </source>
</evidence>
<dbReference type="RefSeq" id="WP_109967684.1">
    <property type="nucleotide sequence ID" value="NZ_CP176093.1"/>
</dbReference>
<evidence type="ECO:0000256" key="6">
    <source>
        <dbReference type="ARBA" id="ARBA00022842"/>
    </source>
</evidence>
<reference evidence="12 13" key="1">
    <citation type="submission" date="2018-05" db="EMBL/GenBank/DDBJ databases">
        <title>Draft genome of Methanospirillum lacunae Ki8-1.</title>
        <authorList>
            <person name="Dueholm M.S."/>
            <person name="Nielsen P.H."/>
            <person name="Bakmann L.F."/>
            <person name="Otzen D.E."/>
        </authorList>
    </citation>
    <scope>NUCLEOTIDE SEQUENCE [LARGE SCALE GENOMIC DNA]</scope>
    <source>
        <strain evidence="12 13">Ki8-1</strain>
    </source>
</reference>
<evidence type="ECO:0000313" key="12">
    <source>
        <dbReference type="EMBL" id="PWR74405.1"/>
    </source>
</evidence>
<evidence type="ECO:0000256" key="8">
    <source>
        <dbReference type="ARBA" id="ARBA00023204"/>
    </source>
</evidence>
<dbReference type="InterPro" id="IPR036775">
    <property type="entry name" value="DNA_pol_Y-fam_lit_finger_sf"/>
</dbReference>
<dbReference type="GeneID" id="97549792"/>
<dbReference type="InterPro" id="IPR050116">
    <property type="entry name" value="DNA_polymerase-Y"/>
</dbReference>
<feature type="binding site" evidence="10">
    <location>
        <position position="107"/>
    </location>
    <ligand>
        <name>Mg(2+)</name>
        <dbReference type="ChEBI" id="CHEBI:18420"/>
    </ligand>
</feature>
<keyword evidence="10" id="KW-0963">Cytoplasm</keyword>
<dbReference type="PROSITE" id="PS50173">
    <property type="entry name" value="UMUC"/>
    <property type="match status" value="1"/>
</dbReference>
<protein>
    <recommendedName>
        <fullName evidence="10">DNA polymerase IV</fullName>
        <shortName evidence="10">Pol IV</shortName>
        <ecNumber evidence="10">2.7.7.7</ecNumber>
    </recommendedName>
</protein>
<name>A0A2V2N7B3_9EURY</name>
<dbReference type="CDD" id="cd03586">
    <property type="entry name" value="PolY_Pol_IV_kappa"/>
    <property type="match status" value="1"/>
</dbReference>
<accession>A0A2V2N7B3</accession>
<feature type="domain" description="UmuC" evidence="11">
    <location>
        <begin position="6"/>
        <end position="188"/>
    </location>
</feature>
<dbReference type="InterPro" id="IPR017961">
    <property type="entry name" value="DNA_pol_Y-fam_little_finger"/>
</dbReference>
<feature type="binding site" evidence="10">
    <location>
        <position position="10"/>
    </location>
    <ligand>
        <name>Mg(2+)</name>
        <dbReference type="ChEBI" id="CHEBI:18420"/>
    </ligand>
</feature>
<dbReference type="Pfam" id="PF00817">
    <property type="entry name" value="IMS"/>
    <property type="match status" value="1"/>
</dbReference>
<feature type="active site" evidence="10">
    <location>
        <position position="108"/>
    </location>
</feature>
<dbReference type="EC" id="2.7.7.7" evidence="10"/>
<evidence type="ECO:0000256" key="9">
    <source>
        <dbReference type="ARBA" id="ARBA00049244"/>
    </source>
</evidence>
<keyword evidence="3 10" id="KW-0235">DNA replication</keyword>
<dbReference type="Gene3D" id="3.30.1490.100">
    <property type="entry name" value="DNA polymerase, Y-family, little finger domain"/>
    <property type="match status" value="1"/>
</dbReference>
<comment type="catalytic activity">
    <reaction evidence="9 10">
        <text>DNA(n) + a 2'-deoxyribonucleoside 5'-triphosphate = DNA(n+1) + diphosphate</text>
        <dbReference type="Rhea" id="RHEA:22508"/>
        <dbReference type="Rhea" id="RHEA-COMP:17339"/>
        <dbReference type="Rhea" id="RHEA-COMP:17340"/>
        <dbReference type="ChEBI" id="CHEBI:33019"/>
        <dbReference type="ChEBI" id="CHEBI:61560"/>
        <dbReference type="ChEBI" id="CHEBI:173112"/>
        <dbReference type="EC" id="2.7.7.7"/>
    </reaction>
</comment>
<gene>
    <name evidence="10" type="primary">dbh</name>
    <name evidence="12" type="ORF">DK846_04455</name>
</gene>
<dbReference type="SUPFAM" id="SSF100879">
    <property type="entry name" value="Lesion bypass DNA polymerase (Y-family), little finger domain"/>
    <property type="match status" value="1"/>
</dbReference>
<keyword evidence="4 10" id="KW-0479">Metal-binding</keyword>
<comment type="cofactor">
    <cofactor evidence="10">
        <name>Mg(2+)</name>
        <dbReference type="ChEBI" id="CHEBI:18420"/>
    </cofactor>
    <text evidence="10">Binds 2 magnesium ions per subunit.</text>
</comment>
<comment type="subcellular location">
    <subcellularLocation>
        <location evidence="10">Cytoplasm</location>
    </subcellularLocation>
</comment>
<proteinExistence type="inferred from homology"/>
<dbReference type="Proteomes" id="UP000245657">
    <property type="component" value="Unassembled WGS sequence"/>
</dbReference>
<keyword evidence="6 10" id="KW-0460">Magnesium</keyword>
<comment type="subunit">
    <text evidence="10">Monomer.</text>
</comment>
<keyword evidence="13" id="KW-1185">Reference proteome</keyword>
<dbReference type="Gene3D" id="3.30.70.270">
    <property type="match status" value="1"/>
</dbReference>
<dbReference type="GO" id="GO:0003887">
    <property type="term" value="F:DNA-directed DNA polymerase activity"/>
    <property type="evidence" value="ECO:0007669"/>
    <property type="project" value="UniProtKB-UniRule"/>
</dbReference>
<dbReference type="Gene3D" id="1.10.150.20">
    <property type="entry name" value="5' to 3' exonuclease, C-terminal subdomain"/>
    <property type="match status" value="1"/>
</dbReference>
<evidence type="ECO:0000259" key="11">
    <source>
        <dbReference type="PROSITE" id="PS50173"/>
    </source>
</evidence>
<dbReference type="GO" id="GO:0003684">
    <property type="term" value="F:damaged DNA binding"/>
    <property type="evidence" value="ECO:0007669"/>
    <property type="project" value="InterPro"/>
</dbReference>
<dbReference type="Pfam" id="PF11799">
    <property type="entry name" value="IMS_C"/>
    <property type="match status" value="1"/>
</dbReference>
<dbReference type="NCBIfam" id="NF002677">
    <property type="entry name" value="PRK02406.1"/>
    <property type="match status" value="1"/>
</dbReference>
<dbReference type="Gene3D" id="3.40.1170.60">
    <property type="match status" value="1"/>
</dbReference>
<dbReference type="OrthoDB" id="372207at2157"/>
<organism evidence="12 13">
    <name type="scientific">Methanospirillum lacunae</name>
    <dbReference type="NCBI Taxonomy" id="668570"/>
    <lineage>
        <taxon>Archaea</taxon>
        <taxon>Methanobacteriati</taxon>
        <taxon>Methanobacteriota</taxon>
        <taxon>Stenosarchaea group</taxon>
        <taxon>Methanomicrobia</taxon>
        <taxon>Methanomicrobiales</taxon>
        <taxon>Methanospirillaceae</taxon>
        <taxon>Methanospirillum</taxon>
    </lineage>
</organism>
<dbReference type="InterPro" id="IPR043502">
    <property type="entry name" value="DNA/RNA_pol_sf"/>
</dbReference>
<evidence type="ECO:0000256" key="7">
    <source>
        <dbReference type="ARBA" id="ARBA00022932"/>
    </source>
</evidence>
<dbReference type="SUPFAM" id="SSF56672">
    <property type="entry name" value="DNA/RNA polymerases"/>
    <property type="match status" value="1"/>
</dbReference>
<dbReference type="PANTHER" id="PTHR11076:SF33">
    <property type="entry name" value="DNA POLYMERASE KAPPA"/>
    <property type="match status" value="1"/>
</dbReference>
<feature type="site" description="Substrate discrimination" evidence="10">
    <location>
        <position position="15"/>
    </location>
</feature>
<evidence type="ECO:0000256" key="1">
    <source>
        <dbReference type="ARBA" id="ARBA00022679"/>
    </source>
</evidence>
<dbReference type="InterPro" id="IPR043128">
    <property type="entry name" value="Rev_trsase/Diguanyl_cyclase"/>
</dbReference>
<keyword evidence="10" id="KW-0238">DNA-binding</keyword>
<evidence type="ECO:0000256" key="2">
    <source>
        <dbReference type="ARBA" id="ARBA00022695"/>
    </source>
</evidence>
<sequence length="357" mass="39700">MENQIIAHLDMDSFYASVEIRDDPSLTGQPVVVGSDPQEGKGRGVISTCSYEARRYGLHSGMPISQAWQLCPHAVYIRPSGKYSIVSARIMEILQYYTQHLEQVSIDEAYLDFSDCGSYDQAEERAFFIKKVLQEHEGLSCSIGIAPARSYAKIASDLQKPNGLTIIRPDNLKKIISSLTVDKIPGIGKKSYALLQSRKLSTFKDLAEADIQLLQEIFGAWAVRVQDIASGNDISGLKDQGPRQSIGRETTFAEDTTDPDLISTTLDDLARSLHAELLRVHARTRTVGIRIRYTGFVTYTRSVSLSHADDNLASIMKAAHSLIEECWEGKPVRLIGIRLSGLVYHDPKQCTLDQFFS</sequence>
<evidence type="ECO:0000256" key="4">
    <source>
        <dbReference type="ARBA" id="ARBA00022723"/>
    </source>
</evidence>
<dbReference type="GO" id="GO:0006281">
    <property type="term" value="P:DNA repair"/>
    <property type="evidence" value="ECO:0007669"/>
    <property type="project" value="UniProtKB-UniRule"/>
</dbReference>
<keyword evidence="7 10" id="KW-0239">DNA-directed DNA polymerase</keyword>
<dbReference type="GO" id="GO:0005829">
    <property type="term" value="C:cytosol"/>
    <property type="evidence" value="ECO:0007669"/>
    <property type="project" value="TreeGrafter"/>
</dbReference>
<dbReference type="GO" id="GO:0006261">
    <property type="term" value="P:DNA-templated DNA replication"/>
    <property type="evidence" value="ECO:0007669"/>
    <property type="project" value="UniProtKB-UniRule"/>
</dbReference>
<dbReference type="GO" id="GO:0042276">
    <property type="term" value="P:error-prone translesion synthesis"/>
    <property type="evidence" value="ECO:0007669"/>
    <property type="project" value="TreeGrafter"/>
</dbReference>
<dbReference type="EMBL" id="QGMY01000002">
    <property type="protein sequence ID" value="PWR74405.1"/>
    <property type="molecule type" value="Genomic_DNA"/>
</dbReference>
<keyword evidence="1 10" id="KW-0808">Transferase</keyword>
<dbReference type="PANTHER" id="PTHR11076">
    <property type="entry name" value="DNA REPAIR POLYMERASE UMUC / TRANSFERASE FAMILY MEMBER"/>
    <property type="match status" value="1"/>
</dbReference>
<comment type="caution">
    <text evidence="12">The sequence shown here is derived from an EMBL/GenBank/DDBJ whole genome shotgun (WGS) entry which is preliminary data.</text>
</comment>
<comment type="similarity">
    <text evidence="10">Belongs to the DNA polymerase type-Y family.</text>
</comment>
<keyword evidence="8 10" id="KW-0234">DNA repair</keyword>
<dbReference type="InterPro" id="IPR022880">
    <property type="entry name" value="DNApol_IV"/>
</dbReference>
<dbReference type="GO" id="GO:0000287">
    <property type="term" value="F:magnesium ion binding"/>
    <property type="evidence" value="ECO:0007669"/>
    <property type="project" value="UniProtKB-UniRule"/>
</dbReference>
<dbReference type="AlphaFoldDB" id="A0A2V2N7B3"/>
<evidence type="ECO:0000256" key="3">
    <source>
        <dbReference type="ARBA" id="ARBA00022705"/>
    </source>
</evidence>
<keyword evidence="2 10" id="KW-0548">Nucleotidyltransferase</keyword>
<dbReference type="HAMAP" id="MF_01113">
    <property type="entry name" value="DNApol_IV"/>
    <property type="match status" value="1"/>
</dbReference>
<evidence type="ECO:0000256" key="10">
    <source>
        <dbReference type="HAMAP-Rule" id="MF_01113"/>
    </source>
</evidence>
<comment type="function">
    <text evidence="10">Poorly processive, error-prone DNA polymerase involved in untargeted mutagenesis. Copies undamaged DNA at stalled replication forks, which arise in vivo from mismatched or misaligned primer ends. These misaligned primers can be extended by PolIV. Exhibits no 3'-5' exonuclease (proofreading) activity. May be involved in translesional synthesis.</text>
</comment>
<dbReference type="FunFam" id="3.30.1490.100:FF:000004">
    <property type="entry name" value="DNA polymerase IV"/>
    <property type="match status" value="1"/>
</dbReference>
<dbReference type="InterPro" id="IPR001126">
    <property type="entry name" value="UmuC"/>
</dbReference>
<dbReference type="GO" id="GO:0009432">
    <property type="term" value="P:SOS response"/>
    <property type="evidence" value="ECO:0007669"/>
    <property type="project" value="TreeGrafter"/>
</dbReference>
<keyword evidence="10" id="KW-0515">Mutator protein</keyword>
<evidence type="ECO:0000256" key="5">
    <source>
        <dbReference type="ARBA" id="ARBA00022763"/>
    </source>
</evidence>